<evidence type="ECO:0000313" key="7">
    <source>
        <dbReference type="Proteomes" id="UP000663090"/>
    </source>
</evidence>
<dbReference type="PRINTS" id="PR00032">
    <property type="entry name" value="HTHARAC"/>
</dbReference>
<dbReference type="InterPro" id="IPR009057">
    <property type="entry name" value="Homeodomain-like_sf"/>
</dbReference>
<accession>A0ABX7NEA2</accession>
<dbReference type="EMBL" id="CP071091">
    <property type="protein sequence ID" value="QSQ15721.1"/>
    <property type="molecule type" value="Genomic_DNA"/>
</dbReference>
<dbReference type="InterPro" id="IPR018060">
    <property type="entry name" value="HTH_AraC"/>
</dbReference>
<organism evidence="6 7">
    <name type="scientific">Myxococcus landrumensis</name>
    <dbReference type="NCBI Taxonomy" id="2813577"/>
    <lineage>
        <taxon>Bacteria</taxon>
        <taxon>Pseudomonadati</taxon>
        <taxon>Myxococcota</taxon>
        <taxon>Myxococcia</taxon>
        <taxon>Myxococcales</taxon>
        <taxon>Cystobacterineae</taxon>
        <taxon>Myxococcaceae</taxon>
        <taxon>Myxococcus</taxon>
    </lineage>
</organism>
<evidence type="ECO:0000256" key="2">
    <source>
        <dbReference type="ARBA" id="ARBA00023125"/>
    </source>
</evidence>
<dbReference type="RefSeq" id="WP_206717413.1">
    <property type="nucleotide sequence ID" value="NZ_CP071091.1"/>
</dbReference>
<dbReference type="Gene3D" id="1.10.10.60">
    <property type="entry name" value="Homeodomain-like"/>
    <property type="match status" value="2"/>
</dbReference>
<evidence type="ECO:0000256" key="4">
    <source>
        <dbReference type="SAM" id="MobiDB-lite"/>
    </source>
</evidence>
<dbReference type="InterPro" id="IPR020449">
    <property type="entry name" value="Tscrpt_reg_AraC-type_HTH"/>
</dbReference>
<evidence type="ECO:0000259" key="5">
    <source>
        <dbReference type="PROSITE" id="PS01124"/>
    </source>
</evidence>
<name>A0ABX7NEA2_9BACT</name>
<dbReference type="SUPFAM" id="SSF46689">
    <property type="entry name" value="Homeodomain-like"/>
    <property type="match status" value="2"/>
</dbReference>
<feature type="domain" description="HTH araC/xylS-type" evidence="5">
    <location>
        <begin position="197"/>
        <end position="295"/>
    </location>
</feature>
<dbReference type="PROSITE" id="PS00041">
    <property type="entry name" value="HTH_ARAC_FAMILY_1"/>
    <property type="match status" value="1"/>
</dbReference>
<dbReference type="PROSITE" id="PS01124">
    <property type="entry name" value="HTH_ARAC_FAMILY_2"/>
    <property type="match status" value="1"/>
</dbReference>
<sequence>MKRNLGNVAPDPALRRELPGRSPGYHLLSETPSFDVSDCVCHAGVHSPVFGGEYSRVSVSVVLSGAFHVRSREGAALVGPGALLLGNRGAPYEYRHVDDGGDRSVVFECSEALLEDALRSLSGRVRGAGTFEQVCVPASPESAQAVLLAQRALAHGQGEEEAQGEAVLAVLDVALTLGRGGGGAMAVASDAQARRVSRVLRYIEAHVAEDCSLEALAQVAGLTTFHFLRVFRAMTGQTPRQYVIATRLRLAAAALRMTRARVTDVALEVGFGDLSHFTTSFTRAFGVSPRVYRARAGN</sequence>
<dbReference type="InterPro" id="IPR003313">
    <property type="entry name" value="AraC-bd"/>
</dbReference>
<dbReference type="PANTHER" id="PTHR46796">
    <property type="entry name" value="HTH-TYPE TRANSCRIPTIONAL ACTIVATOR RHAS-RELATED"/>
    <property type="match status" value="1"/>
</dbReference>
<gene>
    <name evidence="6" type="ORF">JY572_06550</name>
</gene>
<keyword evidence="7" id="KW-1185">Reference proteome</keyword>
<feature type="region of interest" description="Disordered" evidence="4">
    <location>
        <begin position="1"/>
        <end position="22"/>
    </location>
</feature>
<keyword evidence="1" id="KW-0805">Transcription regulation</keyword>
<reference evidence="6 7" key="1">
    <citation type="submission" date="2021-02" db="EMBL/GenBank/DDBJ databases">
        <title>De Novo genome assembly of isolated myxobacteria.</title>
        <authorList>
            <person name="Stevens D.C."/>
        </authorList>
    </citation>
    <scope>NUCLEOTIDE SEQUENCE [LARGE SCALE GENOMIC DNA]</scope>
    <source>
        <strain evidence="6 7">SCHIC003</strain>
    </source>
</reference>
<evidence type="ECO:0000256" key="3">
    <source>
        <dbReference type="ARBA" id="ARBA00023163"/>
    </source>
</evidence>
<protein>
    <submittedName>
        <fullName evidence="6">Helix-turn-helix transcriptional regulator</fullName>
    </submittedName>
</protein>
<dbReference type="InterPro" id="IPR050204">
    <property type="entry name" value="AraC_XylS_family_regulators"/>
</dbReference>
<dbReference type="SMART" id="SM00342">
    <property type="entry name" value="HTH_ARAC"/>
    <property type="match status" value="1"/>
</dbReference>
<proteinExistence type="predicted"/>
<dbReference type="Pfam" id="PF02311">
    <property type="entry name" value="AraC_binding"/>
    <property type="match status" value="1"/>
</dbReference>
<dbReference type="Pfam" id="PF12833">
    <property type="entry name" value="HTH_18"/>
    <property type="match status" value="1"/>
</dbReference>
<evidence type="ECO:0000313" key="6">
    <source>
        <dbReference type="EMBL" id="QSQ15721.1"/>
    </source>
</evidence>
<keyword evidence="3" id="KW-0804">Transcription</keyword>
<dbReference type="Proteomes" id="UP000663090">
    <property type="component" value="Chromosome"/>
</dbReference>
<keyword evidence="2" id="KW-0238">DNA-binding</keyword>
<dbReference type="InterPro" id="IPR018062">
    <property type="entry name" value="HTH_AraC-typ_CS"/>
</dbReference>
<evidence type="ECO:0000256" key="1">
    <source>
        <dbReference type="ARBA" id="ARBA00023015"/>
    </source>
</evidence>